<keyword evidence="1" id="KW-1133">Transmembrane helix</keyword>
<dbReference type="RefSeq" id="WP_317941746.1">
    <property type="nucleotide sequence ID" value="NZ_JAUBDI010000001.1"/>
</dbReference>
<proteinExistence type="predicted"/>
<keyword evidence="1" id="KW-0812">Transmembrane</keyword>
<keyword evidence="1" id="KW-0472">Membrane</keyword>
<sequence>MINGLLAILTGVIVLFPFLVTVVFLVVMRKRGRAPASEVGRAADWTTPFLFLSVYFTSEAIFHVNTAFIIIVISIIIALLFSTNERLKEKEFQVTRFFHKTWRTYFLVLGVAYVVLMIIGIVLKIVQYVK</sequence>
<comment type="caution">
    <text evidence="2">The sequence shown here is derived from an EMBL/GenBank/DDBJ whole genome shotgun (WGS) entry which is preliminary data.</text>
</comment>
<dbReference type="EMBL" id="JAUBDI010000001">
    <property type="protein sequence ID" value="MDW0111875.1"/>
    <property type="molecule type" value="Genomic_DNA"/>
</dbReference>
<reference evidence="2 3" key="1">
    <citation type="submission" date="2023-06" db="EMBL/GenBank/DDBJ databases">
        <title>Sporosarcina sp. nov., isolated from Korean traditional fermented seafood 'Jeotgal'.</title>
        <authorList>
            <person name="Yang A.I."/>
            <person name="Shin N.-R."/>
        </authorList>
    </citation>
    <scope>NUCLEOTIDE SEQUENCE [LARGE SCALE GENOMIC DNA]</scope>
    <source>
        <strain evidence="2 3">KCTC13119</strain>
    </source>
</reference>
<protein>
    <submittedName>
        <fullName evidence="2">DUF3397 domain-containing protein</fullName>
    </submittedName>
</protein>
<dbReference type="Proteomes" id="UP001282284">
    <property type="component" value="Unassembled WGS sequence"/>
</dbReference>
<keyword evidence="3" id="KW-1185">Reference proteome</keyword>
<evidence type="ECO:0000313" key="2">
    <source>
        <dbReference type="EMBL" id="MDW0111875.1"/>
    </source>
</evidence>
<accession>A0ABU4G4H9</accession>
<feature type="transmembrane region" description="Helical" evidence="1">
    <location>
        <begin position="62"/>
        <end position="83"/>
    </location>
</feature>
<feature type="transmembrane region" description="Helical" evidence="1">
    <location>
        <begin position="6"/>
        <end position="27"/>
    </location>
</feature>
<dbReference type="InterPro" id="IPR024515">
    <property type="entry name" value="DUF3397"/>
</dbReference>
<evidence type="ECO:0000256" key="1">
    <source>
        <dbReference type="SAM" id="Phobius"/>
    </source>
</evidence>
<organism evidence="2 3">
    <name type="scientific">Sporosarcina saromensis</name>
    <dbReference type="NCBI Taxonomy" id="359365"/>
    <lineage>
        <taxon>Bacteria</taxon>
        <taxon>Bacillati</taxon>
        <taxon>Bacillota</taxon>
        <taxon>Bacilli</taxon>
        <taxon>Bacillales</taxon>
        <taxon>Caryophanaceae</taxon>
        <taxon>Sporosarcina</taxon>
    </lineage>
</organism>
<name>A0ABU4G4H9_9BACL</name>
<gene>
    <name evidence="2" type="ORF">QT711_01665</name>
</gene>
<dbReference type="Pfam" id="PF11877">
    <property type="entry name" value="DUF3397"/>
    <property type="match status" value="1"/>
</dbReference>
<evidence type="ECO:0000313" key="3">
    <source>
        <dbReference type="Proteomes" id="UP001282284"/>
    </source>
</evidence>
<feature type="transmembrane region" description="Helical" evidence="1">
    <location>
        <begin position="104"/>
        <end position="126"/>
    </location>
</feature>